<evidence type="ECO:0000256" key="5">
    <source>
        <dbReference type="ARBA" id="ARBA00022691"/>
    </source>
</evidence>
<evidence type="ECO:0000259" key="8">
    <source>
        <dbReference type="Pfam" id="PF01170"/>
    </source>
</evidence>
<keyword evidence="4" id="KW-0808">Transferase</keyword>
<dbReference type="InterPro" id="IPR029063">
    <property type="entry name" value="SAM-dependent_MTases_sf"/>
</dbReference>
<evidence type="ECO:0000256" key="4">
    <source>
        <dbReference type="ARBA" id="ARBA00022679"/>
    </source>
</evidence>
<proteinExistence type="inferred from homology"/>
<gene>
    <name evidence="9" type="ORF">VA599_16655</name>
</gene>
<comment type="catalytic activity">
    <reaction evidence="7">
        <text>a 2'-deoxycytidine in DNA + S-adenosyl-L-methionine = an N(4)-methyl-2'-deoxycytidine in DNA + S-adenosyl-L-homocysteine + H(+)</text>
        <dbReference type="Rhea" id="RHEA:16857"/>
        <dbReference type="Rhea" id="RHEA-COMP:11369"/>
        <dbReference type="Rhea" id="RHEA-COMP:13674"/>
        <dbReference type="ChEBI" id="CHEBI:15378"/>
        <dbReference type="ChEBI" id="CHEBI:57856"/>
        <dbReference type="ChEBI" id="CHEBI:59789"/>
        <dbReference type="ChEBI" id="CHEBI:85452"/>
        <dbReference type="ChEBI" id="CHEBI:137933"/>
        <dbReference type="EC" id="2.1.1.113"/>
    </reaction>
</comment>
<organism evidence="9 10">
    <name type="scientific">Chromobacterium indicum</name>
    <dbReference type="NCBI Taxonomy" id="3110228"/>
    <lineage>
        <taxon>Bacteria</taxon>
        <taxon>Pseudomonadati</taxon>
        <taxon>Pseudomonadota</taxon>
        <taxon>Betaproteobacteria</taxon>
        <taxon>Neisseriales</taxon>
        <taxon>Chromobacteriaceae</taxon>
        <taxon>Chromobacterium</taxon>
    </lineage>
</organism>
<name>A0ABV0CMI2_9NEIS</name>
<evidence type="ECO:0000256" key="6">
    <source>
        <dbReference type="ARBA" id="ARBA00022747"/>
    </source>
</evidence>
<dbReference type="RefSeq" id="WP_346789597.1">
    <property type="nucleotide sequence ID" value="NZ_JAYFSJ010000012.1"/>
</dbReference>
<dbReference type="PROSITE" id="PS00093">
    <property type="entry name" value="N4_MTASE"/>
    <property type="match status" value="1"/>
</dbReference>
<dbReference type="InterPro" id="IPR017985">
    <property type="entry name" value="MeTrfase_CN4_CS"/>
</dbReference>
<keyword evidence="6" id="KW-0680">Restriction system</keyword>
<dbReference type="InterPro" id="IPR000241">
    <property type="entry name" value="RlmKL-like_Mtase"/>
</dbReference>
<accession>A0ABV0CMI2</accession>
<feature type="domain" description="Ribosomal RNA large subunit methyltransferase K/L-like methyltransferase" evidence="8">
    <location>
        <begin position="89"/>
        <end position="170"/>
    </location>
</feature>
<dbReference type="Proteomes" id="UP001405405">
    <property type="component" value="Unassembled WGS sequence"/>
</dbReference>
<evidence type="ECO:0000313" key="9">
    <source>
        <dbReference type="EMBL" id="MEN7432375.1"/>
    </source>
</evidence>
<dbReference type="EMBL" id="JAYFSJ010000012">
    <property type="protein sequence ID" value="MEN7432375.1"/>
    <property type="molecule type" value="Genomic_DNA"/>
</dbReference>
<sequence>MSENFLTANNQSHTGDEMCHDYDTSDKYNNFCQRYKASRSPVEVDFRALVSWIRKGDQLTHQIHPYPAKLLPHIIHFFIRAKCLTPSSKIILDPFCGSGTVALEASLAGFTPYIADANPFALLLASTKTSRLEGESLNTSLQHIIKKAKSYKKAPAVDIVNSSIWYSSKNKASLEIILRAINSTCSEKEKGFFLICFSHLAKKLSYADPNISVPVRLKEKEKFTPDINTKIREKIYWINSASAIDEFRKICSANMDRFANTNELFPDRNESVVVGTDARNLKNPTDNALRMDSSSVPLIITSPPYCSAQKYIRASTFSLNWLGLASPKKLSELEGKSIGREHLPKSRECFGREDFLSEKYKTLITSISKVNVDRARITQKYLEEMDDVVNEMVRVLEPDGLAIIVIGNNMVCGHPLHTDDFLIERFLHRGVTLELHLLDDIKSRGLMTKRNKTASLISRESVLIFRK</sequence>
<comment type="similarity">
    <text evidence="1">Belongs to the N(4)/N(6)-methyltransferase family. N(4) subfamily.</text>
</comment>
<evidence type="ECO:0000256" key="3">
    <source>
        <dbReference type="ARBA" id="ARBA00022603"/>
    </source>
</evidence>
<evidence type="ECO:0000313" key="10">
    <source>
        <dbReference type="Proteomes" id="UP001405405"/>
    </source>
</evidence>
<keyword evidence="5" id="KW-0949">S-adenosyl-L-methionine</keyword>
<reference evidence="9 10" key="1">
    <citation type="submission" date="2023-12" db="EMBL/GenBank/DDBJ databases">
        <title>Chromobacterium sp. strain TRC.1.1.SA producing antimicrobial pigment.</title>
        <authorList>
            <person name="Verma N."/>
            <person name="Choksket S."/>
            <person name="Pinnaka A.K."/>
            <person name="Korpole S."/>
        </authorList>
    </citation>
    <scope>NUCLEOTIDE SEQUENCE [LARGE SCALE GENOMIC DNA]</scope>
    <source>
        <strain evidence="9 10">TRC1.1.SA</strain>
    </source>
</reference>
<dbReference type="InterPro" id="IPR053943">
    <property type="entry name" value="RlmKL-like_Mtase_CS"/>
</dbReference>
<dbReference type="Pfam" id="PF01170">
    <property type="entry name" value="UPF0020"/>
    <property type="match status" value="1"/>
</dbReference>
<dbReference type="Gene3D" id="3.40.50.150">
    <property type="entry name" value="Vaccinia Virus protein VP39"/>
    <property type="match status" value="2"/>
</dbReference>
<dbReference type="SUPFAM" id="SSF53335">
    <property type="entry name" value="S-adenosyl-L-methionine-dependent methyltransferases"/>
    <property type="match status" value="2"/>
</dbReference>
<evidence type="ECO:0000256" key="7">
    <source>
        <dbReference type="ARBA" id="ARBA00049120"/>
    </source>
</evidence>
<keyword evidence="10" id="KW-1185">Reference proteome</keyword>
<dbReference type="EC" id="2.1.1.113" evidence="2"/>
<evidence type="ECO:0000256" key="2">
    <source>
        <dbReference type="ARBA" id="ARBA00012185"/>
    </source>
</evidence>
<keyword evidence="3" id="KW-0489">Methyltransferase</keyword>
<dbReference type="PROSITE" id="PS01261">
    <property type="entry name" value="UPF0020"/>
    <property type="match status" value="1"/>
</dbReference>
<comment type="caution">
    <text evidence="9">The sequence shown here is derived from an EMBL/GenBank/DDBJ whole genome shotgun (WGS) entry which is preliminary data.</text>
</comment>
<protein>
    <recommendedName>
        <fullName evidence="2">site-specific DNA-methyltransferase (cytosine-N(4)-specific)</fullName>
        <ecNumber evidence="2">2.1.1.113</ecNumber>
    </recommendedName>
</protein>
<evidence type="ECO:0000256" key="1">
    <source>
        <dbReference type="ARBA" id="ARBA00010203"/>
    </source>
</evidence>